<proteinExistence type="predicted"/>
<dbReference type="RefSeq" id="WP_011704043.1">
    <property type="nucleotide sequence ID" value="NC_008569.1"/>
</dbReference>
<dbReference type="KEGG" id="baf:BAPKO_5524"/>
<dbReference type="Proteomes" id="UP000005216">
    <property type="component" value="Plasmid lp28-7"/>
</dbReference>
<accession>Q0SL02</accession>
<dbReference type="InterPro" id="IPR009894">
    <property type="entry name" value="EppA_BapA"/>
</dbReference>
<evidence type="ECO:0000313" key="1">
    <source>
        <dbReference type="EMBL" id="AEL70483.1"/>
    </source>
</evidence>
<keyword evidence="2" id="KW-1185">Reference proteome</keyword>
<reference evidence="1 2" key="1">
    <citation type="journal article" date="2011" name="J. Bacteriol.">
        <title>Whole-genome sequences of two Borrelia afzelii and two Borrelia garinii Lyme disease agent isolates.</title>
        <authorList>
            <person name="Casjens S.R."/>
            <person name="Mongodin E.F."/>
            <person name="Qiu W.-G."/>
            <person name="Dunn J.J."/>
            <person name="Luft B.J."/>
            <person name="Fraser-Liggett C.M."/>
            <person name="Schutzer S.E."/>
        </authorList>
    </citation>
    <scope>NUCLEOTIDE SEQUENCE [LARGE SCALE GENOMIC DNA]</scope>
    <source>
        <strain evidence="1">PKo</strain>
        <plasmid evidence="2">lp28-7</plasmid>
    </source>
</reference>
<keyword evidence="1" id="KW-0614">Plasmid</keyword>
<dbReference type="KEGG" id="bafz:BafPKo_AA0005"/>
<dbReference type="AlphaFoldDB" id="Q0SL02"/>
<dbReference type="HOGENOM" id="CLU_1575472_0_0_12"/>
<geneLocation type="plasmid" evidence="1 2">
    <name>lp28-7</name>
</geneLocation>
<sequence>MKKISLFLFLFLLFNLDADMDKHTKKRIEKNYAKAKKAFSIEDFNLIDKRLDKYDFKSEVNKSILFAFAPQIRGCLRKIGIKEKDVFLDALDVIGYLFKYECIFYIDTISNYDLNYIIELINGKPYGIFNRMNKKVNSDKYGDKAKENFEESYSENKVNTVKQTLKQISTDLLASSSKCK</sequence>
<dbReference type="EMBL" id="CP002946">
    <property type="protein sequence ID" value="AEL70483.1"/>
    <property type="molecule type" value="Genomic_DNA"/>
</dbReference>
<dbReference type="PATRIC" id="fig|390236.22.peg.1270"/>
<organism evidence="1 2">
    <name type="scientific">Borreliella afzelii (strain PKo)</name>
    <name type="common">Borrelia afzelii</name>
    <dbReference type="NCBI Taxonomy" id="390236"/>
    <lineage>
        <taxon>Bacteria</taxon>
        <taxon>Pseudomonadati</taxon>
        <taxon>Spirochaetota</taxon>
        <taxon>Spirochaetia</taxon>
        <taxon>Spirochaetales</taxon>
        <taxon>Borreliaceae</taxon>
        <taxon>Borreliella</taxon>
    </lineage>
</organism>
<protein>
    <submittedName>
        <fullName evidence="1">Exported family protein</fullName>
    </submittedName>
</protein>
<dbReference type="NCBIfam" id="NF033732">
    <property type="entry name" value="borfam95"/>
    <property type="match status" value="1"/>
</dbReference>
<dbReference type="Pfam" id="PF07268">
    <property type="entry name" value="EppA_BapA"/>
    <property type="match status" value="1"/>
</dbReference>
<evidence type="ECO:0000313" key="2">
    <source>
        <dbReference type="Proteomes" id="UP000005216"/>
    </source>
</evidence>
<name>Q0SL02_BORAP</name>
<gene>
    <name evidence="1" type="ordered locus">BafPKo_AA0005</name>
</gene>